<dbReference type="GeneID" id="18872345"/>
<evidence type="ECO:0000256" key="3">
    <source>
        <dbReference type="ARBA" id="ARBA00023274"/>
    </source>
</evidence>
<dbReference type="OrthoDB" id="21463at2759"/>
<dbReference type="SUPFAM" id="SSF46911">
    <property type="entry name" value="Ribosomal protein S18"/>
    <property type="match status" value="1"/>
</dbReference>
<evidence type="ECO:0000313" key="5">
    <source>
        <dbReference type="EMBL" id="EGW35019.1"/>
    </source>
</evidence>
<evidence type="ECO:0000256" key="2">
    <source>
        <dbReference type="ARBA" id="ARBA00022980"/>
    </source>
</evidence>
<reference evidence="5 6" key="1">
    <citation type="journal article" date="2011" name="Proc. Natl. Acad. Sci. U.S.A.">
        <title>Comparative genomics of xylose-fermenting fungi for enhanced biofuel production.</title>
        <authorList>
            <person name="Wohlbach D.J."/>
            <person name="Kuo A."/>
            <person name="Sato T.K."/>
            <person name="Potts K.M."/>
            <person name="Salamov A.A."/>
            <person name="LaButti K.M."/>
            <person name="Sun H."/>
            <person name="Clum A."/>
            <person name="Pangilinan J.L."/>
            <person name="Lindquist E.A."/>
            <person name="Lucas S."/>
            <person name="Lapidus A."/>
            <person name="Jin M."/>
            <person name="Gunawan C."/>
            <person name="Balan V."/>
            <person name="Dale B.E."/>
            <person name="Jeffries T.W."/>
            <person name="Zinkel R."/>
            <person name="Barry K.W."/>
            <person name="Grigoriev I.V."/>
            <person name="Gasch A.P."/>
        </authorList>
    </citation>
    <scope>NUCLEOTIDE SEQUENCE [LARGE SCALE GENOMIC DNA]</scope>
    <source>
        <strain evidence="6">NRRL Y-27907 / 11-Y1</strain>
    </source>
</reference>
<dbReference type="Gene3D" id="4.10.640.10">
    <property type="entry name" value="Ribosomal protein S18"/>
    <property type="match status" value="1"/>
</dbReference>
<organism evidence="6">
    <name type="scientific">Spathaspora passalidarum (strain NRRL Y-27907 / 11-Y1)</name>
    <dbReference type="NCBI Taxonomy" id="619300"/>
    <lineage>
        <taxon>Eukaryota</taxon>
        <taxon>Fungi</taxon>
        <taxon>Dikarya</taxon>
        <taxon>Ascomycota</taxon>
        <taxon>Saccharomycotina</taxon>
        <taxon>Pichiomycetes</taxon>
        <taxon>Debaryomycetaceae</taxon>
        <taxon>Spathaspora</taxon>
    </lineage>
</organism>
<name>G3AFN0_SPAPN</name>
<dbReference type="GO" id="GO:0070181">
    <property type="term" value="F:small ribosomal subunit rRNA binding"/>
    <property type="evidence" value="ECO:0007669"/>
    <property type="project" value="TreeGrafter"/>
</dbReference>
<accession>G3AFN0</accession>
<proteinExistence type="inferred from homology"/>
<dbReference type="AlphaFoldDB" id="G3AFN0"/>
<dbReference type="eggNOG" id="KOG3162">
    <property type="taxonomic scope" value="Eukaryota"/>
</dbReference>
<dbReference type="STRING" id="619300.G3AFN0"/>
<dbReference type="PANTHER" id="PTHR13479">
    <property type="entry name" value="30S RIBOSOMAL PROTEIN S18"/>
    <property type="match status" value="1"/>
</dbReference>
<keyword evidence="6" id="KW-1185">Reference proteome</keyword>
<protein>
    <recommendedName>
        <fullName evidence="4">Small ribosomal subunit protein bS18m</fullName>
    </recommendedName>
</protein>
<keyword evidence="3" id="KW-0687">Ribonucleoprotein</keyword>
<dbReference type="InParanoid" id="G3AFN0"/>
<dbReference type="HOGENOM" id="CLU_082177_1_0_1"/>
<dbReference type="FunCoup" id="G3AFN0">
    <property type="interactions" value="177"/>
</dbReference>
<dbReference type="EMBL" id="GL996499">
    <property type="protein sequence ID" value="EGW35019.1"/>
    <property type="molecule type" value="Genomic_DNA"/>
</dbReference>
<dbReference type="GO" id="GO:0005763">
    <property type="term" value="C:mitochondrial small ribosomal subunit"/>
    <property type="evidence" value="ECO:0007669"/>
    <property type="project" value="TreeGrafter"/>
</dbReference>
<sequence>MLSASFRTSSRLIIRPLSTSTIKFQNTTQKLASEPVDAAEEVTKQDQSWNDLYAENFQGTNLQEDEVVFTPLSVQEQEPPVQISNEFTRKFPHGHTYNPFHFSMDRLHMERGMRSTQREDPFERCGMNPRNLYMMPEVLSKFITSTGQILPRSKTGCSAKNQKLLSNAIKTARSIGVLSSVHRHHRHMPQRNF</sequence>
<comment type="similarity">
    <text evidence="1">Belongs to the bacterial ribosomal protein bS18 family.</text>
</comment>
<dbReference type="Proteomes" id="UP000000709">
    <property type="component" value="Unassembled WGS sequence"/>
</dbReference>
<dbReference type="Pfam" id="PF01084">
    <property type="entry name" value="Ribosomal_S18"/>
    <property type="match status" value="1"/>
</dbReference>
<dbReference type="PANTHER" id="PTHR13479:SF40">
    <property type="entry name" value="SMALL RIBOSOMAL SUBUNIT PROTEIN BS18M"/>
    <property type="match status" value="1"/>
</dbReference>
<dbReference type="PRINTS" id="PR00974">
    <property type="entry name" value="RIBOSOMALS18"/>
</dbReference>
<dbReference type="GO" id="GO:0032543">
    <property type="term" value="P:mitochondrial translation"/>
    <property type="evidence" value="ECO:0007669"/>
    <property type="project" value="TreeGrafter"/>
</dbReference>
<dbReference type="InterPro" id="IPR001648">
    <property type="entry name" value="Ribosomal_bS18"/>
</dbReference>
<evidence type="ECO:0000256" key="1">
    <source>
        <dbReference type="ARBA" id="ARBA00005589"/>
    </source>
</evidence>
<dbReference type="RefSeq" id="XP_007372431.1">
    <property type="nucleotide sequence ID" value="XM_007372369.1"/>
</dbReference>
<gene>
    <name evidence="5" type="ORF">SPAPADRAFT_58153</name>
</gene>
<dbReference type="InterPro" id="IPR036870">
    <property type="entry name" value="Ribosomal_bS18_sf"/>
</dbReference>
<dbReference type="GO" id="GO:0003735">
    <property type="term" value="F:structural constituent of ribosome"/>
    <property type="evidence" value="ECO:0007669"/>
    <property type="project" value="InterPro"/>
</dbReference>
<keyword evidence="2" id="KW-0689">Ribosomal protein</keyword>
<dbReference type="KEGG" id="spaa:SPAPADRAFT_58153"/>
<evidence type="ECO:0000256" key="4">
    <source>
        <dbReference type="ARBA" id="ARBA00035264"/>
    </source>
</evidence>
<evidence type="ECO:0000313" key="6">
    <source>
        <dbReference type="Proteomes" id="UP000000709"/>
    </source>
</evidence>